<keyword evidence="3" id="KW-0677">Repeat</keyword>
<comment type="similarity">
    <text evidence="1">Belongs to the WD repeat ESC family.</text>
</comment>
<dbReference type="RefSeq" id="XP_046120352.1">
    <property type="nucleotide sequence ID" value="XM_046260339.1"/>
</dbReference>
<dbReference type="EMBL" id="MU251248">
    <property type="protein sequence ID" value="KAG9256428.1"/>
    <property type="molecule type" value="Genomic_DNA"/>
</dbReference>
<feature type="compositionally biased region" description="Basic and acidic residues" evidence="7">
    <location>
        <begin position="17"/>
        <end position="28"/>
    </location>
</feature>
<keyword evidence="4" id="KW-0805">Transcription regulation</keyword>
<dbReference type="InterPro" id="IPR036322">
    <property type="entry name" value="WD40_repeat_dom_sf"/>
</dbReference>
<keyword evidence="9" id="KW-1185">Reference proteome</keyword>
<sequence length="519" mass="58450">MRTAARLTSSDQTLPELDPRMPLRRPPEWGSHEAYELPKLSSSCMWRFEDDCKSISASADSQEPPEVPEALAVRFCPYQSLDAPVFAVITKKHIVIYRLPAGQESGDGKVLTIIRDADPGALLYTCTWILDRRTSVPYLCVAGKDALIKVYDINKGRIHRTLSGHGGGINDLNTCPVNSELILSASTDTTVRVWSFDPIHNEQPCLFILGGEGHKSDVESAAWHSKGRYIVSGGIDSCVNLWLVPELPTAPVDSPAQVIWPHFSTVALHSAIVDCVAFFGDYILSKGNQDNVIIMWKIMGFSSEDEPDTDIAPLPAIHRPGNKDPSQLTRSAFVPRVTRQCPTQYERRMQFSTPKVNEFFYTFFELHHQPDQHPILTFANPAGSVYFWSLQRIVEYDRISTLIRKSKKRKEAKYLPRWLRPDTGNPATDTAASYSCDEFREAWDDKYTMVDGQHALEPHVTINVPRSRSASNKLEPDFFGRQISWSPNGEWCVVSGSLNRVLMLRRWHTPQQESSTTSS</sequence>
<dbReference type="Gene3D" id="2.130.10.10">
    <property type="entry name" value="YVTN repeat-like/Quinoprotein amine dehydrogenase"/>
    <property type="match status" value="1"/>
</dbReference>
<dbReference type="OrthoDB" id="7318948at2759"/>
<dbReference type="SUPFAM" id="SSF50978">
    <property type="entry name" value="WD40 repeat-like"/>
    <property type="match status" value="1"/>
</dbReference>
<feature type="region of interest" description="Disordered" evidence="7">
    <location>
        <begin position="1"/>
        <end position="28"/>
    </location>
</feature>
<dbReference type="InterPro" id="IPR001680">
    <property type="entry name" value="WD40_rpt"/>
</dbReference>
<name>A0A9P7ZRQ5_9HYPO</name>
<dbReference type="InterPro" id="IPR051243">
    <property type="entry name" value="PcG_WD-repeat"/>
</dbReference>
<keyword evidence="2 6" id="KW-0853">WD repeat</keyword>
<dbReference type="PROSITE" id="PS50294">
    <property type="entry name" value="WD_REPEATS_REGION"/>
    <property type="match status" value="2"/>
</dbReference>
<comment type="caution">
    <text evidence="8">The sequence shown here is derived from an EMBL/GenBank/DDBJ whole genome shotgun (WGS) entry which is preliminary data.</text>
</comment>
<feature type="compositionally biased region" description="Polar residues" evidence="7">
    <location>
        <begin position="1"/>
        <end position="13"/>
    </location>
</feature>
<protein>
    <submittedName>
        <fullName evidence="8">WD40-repeat-containing domain protein</fullName>
    </submittedName>
</protein>
<proteinExistence type="inferred from homology"/>
<dbReference type="AlphaFoldDB" id="A0A9P7ZRQ5"/>
<feature type="repeat" description="WD" evidence="6">
    <location>
        <begin position="211"/>
        <end position="242"/>
    </location>
</feature>
<evidence type="ECO:0000256" key="6">
    <source>
        <dbReference type="PROSITE-ProRule" id="PRU00221"/>
    </source>
</evidence>
<gene>
    <name evidence="8" type="ORF">F5Z01DRAFT_509842</name>
</gene>
<organism evidence="8 9">
    <name type="scientific">Emericellopsis atlantica</name>
    <dbReference type="NCBI Taxonomy" id="2614577"/>
    <lineage>
        <taxon>Eukaryota</taxon>
        <taxon>Fungi</taxon>
        <taxon>Dikarya</taxon>
        <taxon>Ascomycota</taxon>
        <taxon>Pezizomycotina</taxon>
        <taxon>Sordariomycetes</taxon>
        <taxon>Hypocreomycetidae</taxon>
        <taxon>Hypocreales</taxon>
        <taxon>Bionectriaceae</taxon>
        <taxon>Emericellopsis</taxon>
    </lineage>
</organism>
<dbReference type="PROSITE" id="PS50082">
    <property type="entry name" value="WD_REPEATS_2"/>
    <property type="match status" value="2"/>
</dbReference>
<evidence type="ECO:0000256" key="4">
    <source>
        <dbReference type="ARBA" id="ARBA00023015"/>
    </source>
</evidence>
<evidence type="ECO:0000256" key="1">
    <source>
        <dbReference type="ARBA" id="ARBA00008075"/>
    </source>
</evidence>
<evidence type="ECO:0000256" key="7">
    <source>
        <dbReference type="SAM" id="MobiDB-lite"/>
    </source>
</evidence>
<feature type="repeat" description="WD" evidence="6">
    <location>
        <begin position="162"/>
        <end position="197"/>
    </location>
</feature>
<dbReference type="PANTHER" id="PTHR10253">
    <property type="entry name" value="POLYCOMB PROTEIN"/>
    <property type="match status" value="1"/>
</dbReference>
<accession>A0A9P7ZRQ5</accession>
<dbReference type="InterPro" id="IPR015943">
    <property type="entry name" value="WD40/YVTN_repeat-like_dom_sf"/>
</dbReference>
<evidence type="ECO:0000313" key="9">
    <source>
        <dbReference type="Proteomes" id="UP000887229"/>
    </source>
</evidence>
<dbReference type="Proteomes" id="UP000887229">
    <property type="component" value="Unassembled WGS sequence"/>
</dbReference>
<evidence type="ECO:0000256" key="3">
    <source>
        <dbReference type="ARBA" id="ARBA00022737"/>
    </source>
</evidence>
<dbReference type="GeneID" id="70291242"/>
<dbReference type="Pfam" id="PF00400">
    <property type="entry name" value="WD40"/>
    <property type="match status" value="2"/>
</dbReference>
<keyword evidence="5" id="KW-0804">Transcription</keyword>
<evidence type="ECO:0000256" key="5">
    <source>
        <dbReference type="ARBA" id="ARBA00023163"/>
    </source>
</evidence>
<reference evidence="8" key="1">
    <citation type="journal article" date="2021" name="IMA Fungus">
        <title>Genomic characterization of three marine fungi, including Emericellopsis atlantica sp. nov. with signatures of a generalist lifestyle and marine biomass degradation.</title>
        <authorList>
            <person name="Hagestad O.C."/>
            <person name="Hou L."/>
            <person name="Andersen J.H."/>
            <person name="Hansen E.H."/>
            <person name="Altermark B."/>
            <person name="Li C."/>
            <person name="Kuhnert E."/>
            <person name="Cox R.J."/>
            <person name="Crous P.W."/>
            <person name="Spatafora J.W."/>
            <person name="Lail K."/>
            <person name="Amirebrahimi M."/>
            <person name="Lipzen A."/>
            <person name="Pangilinan J."/>
            <person name="Andreopoulos W."/>
            <person name="Hayes R.D."/>
            <person name="Ng V."/>
            <person name="Grigoriev I.V."/>
            <person name="Jackson S.A."/>
            <person name="Sutton T.D.S."/>
            <person name="Dobson A.D.W."/>
            <person name="Rama T."/>
        </authorList>
    </citation>
    <scope>NUCLEOTIDE SEQUENCE</scope>
    <source>
        <strain evidence="8">TS7</strain>
    </source>
</reference>
<evidence type="ECO:0000313" key="8">
    <source>
        <dbReference type="EMBL" id="KAG9256428.1"/>
    </source>
</evidence>
<dbReference type="SMART" id="SM00320">
    <property type="entry name" value="WD40"/>
    <property type="match status" value="5"/>
</dbReference>
<evidence type="ECO:0000256" key="2">
    <source>
        <dbReference type="ARBA" id="ARBA00022574"/>
    </source>
</evidence>